<feature type="region of interest" description="Disordered" evidence="1">
    <location>
        <begin position="1"/>
        <end position="21"/>
    </location>
</feature>
<comment type="caution">
    <text evidence="2">The sequence shown here is derived from an EMBL/GenBank/DDBJ whole genome shotgun (WGS) entry which is preliminary data.</text>
</comment>
<gene>
    <name evidence="2" type="ORF">OV287_40480</name>
</gene>
<proteinExistence type="predicted"/>
<evidence type="ECO:0008006" key="4">
    <source>
        <dbReference type="Google" id="ProtNLM"/>
    </source>
</evidence>
<dbReference type="RefSeq" id="WP_267539378.1">
    <property type="nucleotide sequence ID" value="NZ_JAPNKA010000001.1"/>
</dbReference>
<name>A0ABT4AGH0_9BACT</name>
<evidence type="ECO:0000313" key="2">
    <source>
        <dbReference type="EMBL" id="MCY1080740.1"/>
    </source>
</evidence>
<accession>A0ABT4AGH0</accession>
<dbReference type="Proteomes" id="UP001207654">
    <property type="component" value="Unassembled WGS sequence"/>
</dbReference>
<sequence>MNQELLTRAWKDPSTPPENLSGRAITELEDDELGDAVGGRRSQLVLTVTRPIIIESTTPETRWT</sequence>
<protein>
    <recommendedName>
        <fullName evidence="4">Mersacidin/lichenicidin family type 2 lantibiotic</fullName>
    </recommendedName>
</protein>
<evidence type="ECO:0000256" key="1">
    <source>
        <dbReference type="SAM" id="MobiDB-lite"/>
    </source>
</evidence>
<reference evidence="2 3" key="1">
    <citation type="submission" date="2022-11" db="EMBL/GenBank/DDBJ databases">
        <title>Minimal conservation of predation-associated metabolite biosynthetic gene clusters underscores biosynthetic potential of Myxococcota including descriptions for ten novel species: Archangium lansinium sp. nov., Myxococcus landrumus sp. nov., Nannocystis bai.</title>
        <authorList>
            <person name="Ahearne A."/>
            <person name="Stevens C."/>
            <person name="Phillips K."/>
        </authorList>
    </citation>
    <scope>NUCLEOTIDE SEQUENCE [LARGE SCALE GENOMIC DNA]</scope>
    <source>
        <strain evidence="2 3">MIWBW</strain>
    </source>
</reference>
<evidence type="ECO:0000313" key="3">
    <source>
        <dbReference type="Proteomes" id="UP001207654"/>
    </source>
</evidence>
<dbReference type="EMBL" id="JAPNKA010000001">
    <property type="protein sequence ID" value="MCY1080740.1"/>
    <property type="molecule type" value="Genomic_DNA"/>
</dbReference>
<organism evidence="2 3">
    <name type="scientific">Archangium lansingense</name>
    <dbReference type="NCBI Taxonomy" id="2995310"/>
    <lineage>
        <taxon>Bacteria</taxon>
        <taxon>Pseudomonadati</taxon>
        <taxon>Myxococcota</taxon>
        <taxon>Myxococcia</taxon>
        <taxon>Myxococcales</taxon>
        <taxon>Cystobacterineae</taxon>
        <taxon>Archangiaceae</taxon>
        <taxon>Archangium</taxon>
    </lineage>
</organism>
<keyword evidence="3" id="KW-1185">Reference proteome</keyword>